<accession>A0A165CBG3</accession>
<keyword evidence="1" id="KW-1133">Transmembrane helix</keyword>
<sequence>MGGDGDSITLHEIPRAIRPVPRESGTNLQLSGIRRLIHAHIVLTIVFFIFVILWARHVDDKWTFALDKVEQRANVVKYVLGSVFAVVIGLLFIHATPLFLSPNSHSGIERSRVTASTALGIAYFVLLVVLQTTAPRVMTIRTEPRTISRFGEPTYSSRFVLRHNDLQVRATVSGMNDRSFSNPSADPNEFYASSEIISLGYFGPYSPSFAKQTPGLVGNVIHDIAIPSDSDVQLQPALPEGSFNGSATRFNVNCFSVENPRFTINETHLDAIDDFYVTMTGTYDVEGRGSIEFTDLLYWDPFSGSPYGQGFYHDIGWDAPHNTFVRFPKTFNTSREQVWTSDFPDTTLTGALYDRKPGRSGIDVDLTSTIFFYALNFGFAGNILNNSLPNIADEGGNNGSVVHLPFEGLNSIDPAQFDALPIACQMTATTFNTTILWANNSADLTSQPSRPLRNNHTWQRYTPRPAGNNTFEFNWSNIFTPLSAPIATQPASNSSLIPNYHPMTTLESYMGTLITRTPDLSALEMALENITAIAYWGVMRDNANTDLQDGVAANPIFGVARWDPVPLFLSLAASVTLLLITGLLYALERRAPR</sequence>
<protein>
    <submittedName>
        <fullName evidence="2">Uncharacterized protein</fullName>
    </submittedName>
</protein>
<reference evidence="2 3" key="1">
    <citation type="journal article" date="2016" name="Mol. Biol. Evol.">
        <title>Comparative Genomics of Early-Diverging Mushroom-Forming Fungi Provides Insights into the Origins of Lignocellulose Decay Capabilities.</title>
        <authorList>
            <person name="Nagy L.G."/>
            <person name="Riley R."/>
            <person name="Tritt A."/>
            <person name="Adam C."/>
            <person name="Daum C."/>
            <person name="Floudas D."/>
            <person name="Sun H."/>
            <person name="Yadav J.S."/>
            <person name="Pangilinan J."/>
            <person name="Larsson K.H."/>
            <person name="Matsuura K."/>
            <person name="Barry K."/>
            <person name="Labutti K."/>
            <person name="Kuo R."/>
            <person name="Ohm R.A."/>
            <person name="Bhattacharya S.S."/>
            <person name="Shirouzu T."/>
            <person name="Yoshinaga Y."/>
            <person name="Martin F.M."/>
            <person name="Grigoriev I.V."/>
            <person name="Hibbett D.S."/>
        </authorList>
    </citation>
    <scope>NUCLEOTIDE SEQUENCE [LARGE SCALE GENOMIC DNA]</scope>
    <source>
        <strain evidence="2 3">HHB12029</strain>
    </source>
</reference>
<keyword evidence="1" id="KW-0812">Transmembrane</keyword>
<keyword evidence="3" id="KW-1185">Reference proteome</keyword>
<feature type="transmembrane region" description="Helical" evidence="1">
    <location>
        <begin position="36"/>
        <end position="55"/>
    </location>
</feature>
<proteinExistence type="predicted"/>
<dbReference type="AlphaFoldDB" id="A0A165CBG3"/>
<feature type="transmembrane region" description="Helical" evidence="1">
    <location>
        <begin position="567"/>
        <end position="587"/>
    </location>
</feature>
<feature type="transmembrane region" description="Helical" evidence="1">
    <location>
        <begin position="75"/>
        <end position="100"/>
    </location>
</feature>
<dbReference type="OrthoDB" id="10612717at2759"/>
<evidence type="ECO:0000313" key="3">
    <source>
        <dbReference type="Proteomes" id="UP000077266"/>
    </source>
</evidence>
<dbReference type="Proteomes" id="UP000077266">
    <property type="component" value="Unassembled WGS sequence"/>
</dbReference>
<dbReference type="EMBL" id="KV426342">
    <property type="protein sequence ID" value="KZV82164.1"/>
    <property type="molecule type" value="Genomic_DNA"/>
</dbReference>
<organism evidence="2 3">
    <name type="scientific">Exidia glandulosa HHB12029</name>
    <dbReference type="NCBI Taxonomy" id="1314781"/>
    <lineage>
        <taxon>Eukaryota</taxon>
        <taxon>Fungi</taxon>
        <taxon>Dikarya</taxon>
        <taxon>Basidiomycota</taxon>
        <taxon>Agaricomycotina</taxon>
        <taxon>Agaricomycetes</taxon>
        <taxon>Auriculariales</taxon>
        <taxon>Exidiaceae</taxon>
        <taxon>Exidia</taxon>
    </lineage>
</organism>
<name>A0A165CBG3_EXIGL</name>
<evidence type="ECO:0000313" key="2">
    <source>
        <dbReference type="EMBL" id="KZV82164.1"/>
    </source>
</evidence>
<keyword evidence="1" id="KW-0472">Membrane</keyword>
<evidence type="ECO:0000256" key="1">
    <source>
        <dbReference type="SAM" id="Phobius"/>
    </source>
</evidence>
<gene>
    <name evidence="2" type="ORF">EXIGLDRAFT_843988</name>
</gene>
<feature type="transmembrane region" description="Helical" evidence="1">
    <location>
        <begin position="112"/>
        <end position="130"/>
    </location>
</feature>
<dbReference type="InParanoid" id="A0A165CBG3"/>